<accession>A0A4V3JXM5</accession>
<dbReference type="NCBIfam" id="NF047479">
    <property type="entry name" value="LIC10729_fam"/>
    <property type="match status" value="1"/>
</dbReference>
<dbReference type="AlphaFoldDB" id="A0A4V3JXM5"/>
<proteinExistence type="predicted"/>
<dbReference type="Proteomes" id="UP000298058">
    <property type="component" value="Unassembled WGS sequence"/>
</dbReference>
<evidence type="ECO:0000313" key="2">
    <source>
        <dbReference type="Proteomes" id="UP000298058"/>
    </source>
</evidence>
<dbReference type="EMBL" id="RQHW01000078">
    <property type="protein sequence ID" value="TGN17358.1"/>
    <property type="molecule type" value="Genomic_DNA"/>
</dbReference>
<organism evidence="1 2">
    <name type="scientific">Leptospira idonii</name>
    <dbReference type="NCBI Taxonomy" id="1193500"/>
    <lineage>
        <taxon>Bacteria</taxon>
        <taxon>Pseudomonadati</taxon>
        <taxon>Spirochaetota</taxon>
        <taxon>Spirochaetia</taxon>
        <taxon>Leptospirales</taxon>
        <taxon>Leptospiraceae</taxon>
        <taxon>Leptospira</taxon>
    </lineage>
</organism>
<comment type="caution">
    <text evidence="1">The sequence shown here is derived from an EMBL/GenBank/DDBJ whole genome shotgun (WGS) entry which is preliminary data.</text>
</comment>
<evidence type="ECO:0008006" key="3">
    <source>
        <dbReference type="Google" id="ProtNLM"/>
    </source>
</evidence>
<protein>
    <recommendedName>
        <fullName evidence="3">Lipoprotein</fullName>
    </recommendedName>
</protein>
<dbReference type="OrthoDB" id="332474at2"/>
<name>A0A4V3JXM5_9LEPT</name>
<keyword evidence="2" id="KW-1185">Reference proteome</keyword>
<evidence type="ECO:0000313" key="1">
    <source>
        <dbReference type="EMBL" id="TGN17358.1"/>
    </source>
</evidence>
<reference evidence="1" key="1">
    <citation type="journal article" date="2019" name="PLoS Negl. Trop. Dis.">
        <title>Revisiting the worldwide diversity of Leptospira species in the environment.</title>
        <authorList>
            <person name="Vincent A.T."/>
            <person name="Schiettekatte O."/>
            <person name="Bourhy P."/>
            <person name="Veyrier F.J."/>
            <person name="Picardeau M."/>
        </authorList>
    </citation>
    <scope>NUCLEOTIDE SEQUENCE [LARGE SCALE GENOMIC DNA]</scope>
    <source>
        <strain evidence="1">201300427</strain>
    </source>
</reference>
<gene>
    <name evidence="1" type="ORF">EHS15_17645</name>
</gene>
<sequence length="186" mass="21878">MKLKSILLTAIFFSFLFPWMEISTEAPNIPVKEFTIEEGLLPEDSASFPELKTWAIYQFYELEPDGADLGIQDYICRMIPETGLRFLLEKNPKNSSTVFLYLDLTRYVPRKEARFKSRKLEIKVNGRMKTEVYISKNRNFKNPVEISLEPFEFPDGKIYVELTPSKNESGRFWGIWDAFILENRLR</sequence>